<feature type="compositionally biased region" description="Basic and acidic residues" evidence="9">
    <location>
        <begin position="870"/>
        <end position="881"/>
    </location>
</feature>
<evidence type="ECO:0000256" key="4">
    <source>
        <dbReference type="ARBA" id="ARBA00022824"/>
    </source>
</evidence>
<keyword evidence="6" id="KW-0445">Lipid transport</keyword>
<dbReference type="InterPro" id="IPR031468">
    <property type="entry name" value="SMP_LBD"/>
</dbReference>
<dbReference type="GO" id="GO:0005783">
    <property type="term" value="C:endoplasmic reticulum"/>
    <property type="evidence" value="ECO:0000318"/>
    <property type="project" value="GO_Central"/>
</dbReference>
<dbReference type="OrthoDB" id="26740at2759"/>
<sequence length="940" mass="104745">MDPSNNMSTNLETPNCGTFTCLPSFVAGIVGLALVEFVLVLYLLGKFLKVTSRRSTTVSSDLNLNVNCEDGTISLQGNAWVAPLPNVDIRKVVMRQPRKDKDKDGQREVLRKAEGARGDLLEIAPMRRRAHLKGKILFLRAADGTEEEVLLEDCKVVAVSSSSEPSRKWGKKFPIKLHHPDRVLYRGCNQFLFFSETGYAKEAWCEAFRAMASKEKSDWTFSTKRRYKEYTRLAEVNMPYLIKFNGAGEGRRPNVKQKEEVEGHSKKRMMWKKLTRYASFGRDTKEAKFVDIMDEVQRRKEPQQHNNKNWRNKDADLSDKSHSGTNDLFQGSAEVTDSDILSGDPSEHLGSLASSETDVSGNEGSKRGSESTQKDCRHEVPANQDKVQKSKNERSGKKIEQGVLCLNMIIARLYFDFNQNKRGLAIVHRFFQRLIMKIRIPSYVKSLNVKELDLGKHPPFATAVRMLPADAEGTLAMELDLEWHGGGHLTCETRLDLRDQSAQEKIALQLAESGSESDTAAAVLSGIKGDLGLADSSSFSAVVEEVRHADLPTSSSTGDEGSWKGRWMQSMKSVMSRVAVQVSQVPITLKIRLVSFKGTAVLRLRAPPSDRVWFSFKEDPEINFEPEPCIGDHRISSTALGAYICKQIKVQIRNSVVMPYCESFLLDWMVADKDNWRPQDEFPFPFFVSQASEVERKTSKQNFESTRSPSRDETWRYIHRSVSRSQSIRNRQNKPPKAHASYSNLKSAMSSGSSKPQKPASGAHHEQATPLQPSALGLEHHQEPRRSASSELYSQIATPTSPRPASVPHLKYLLSDPAQLQASVILAVGSASISRGSKPLLTDEERPRGETLGSITDSELGASSMGMPDAKSKDCASHSEESSSESDMQPLRIKATSSGEAKESDHGSKLSHRAKMLSLGKKVGNKLDAGRRNVVEKLHH</sequence>
<feature type="transmembrane region" description="Helical" evidence="10">
    <location>
        <begin position="25"/>
        <end position="44"/>
    </location>
</feature>
<feature type="region of interest" description="Disordered" evidence="9">
    <location>
        <begin position="837"/>
        <end position="940"/>
    </location>
</feature>
<dbReference type="PROSITE" id="PS51847">
    <property type="entry name" value="SMP"/>
    <property type="match status" value="1"/>
</dbReference>
<dbReference type="RefSeq" id="XP_073390161.1">
    <property type="nucleotide sequence ID" value="XM_073534060.1"/>
</dbReference>
<dbReference type="Proteomes" id="UP000006727">
    <property type="component" value="Chromosome 5"/>
</dbReference>
<dbReference type="EnsemblPlants" id="Pp3c5_12280V3.2">
    <property type="protein sequence ID" value="Pp3c5_12280V3.2"/>
    <property type="gene ID" value="Pp3c5_12280"/>
</dbReference>
<dbReference type="PANTHER" id="PTHR13466">
    <property type="entry name" value="TEX2 PROTEIN-RELATED"/>
    <property type="match status" value="1"/>
</dbReference>
<evidence type="ECO:0000256" key="8">
    <source>
        <dbReference type="ARBA" id="ARBA00023136"/>
    </source>
</evidence>
<keyword evidence="7" id="KW-0446">Lipid-binding</keyword>
<reference evidence="12 13" key="1">
    <citation type="journal article" date="2008" name="Science">
        <title>The Physcomitrella genome reveals evolutionary insights into the conquest of land by plants.</title>
        <authorList>
            <person name="Rensing S."/>
            <person name="Lang D."/>
            <person name="Zimmer A."/>
            <person name="Terry A."/>
            <person name="Salamov A."/>
            <person name="Shapiro H."/>
            <person name="Nishiyama T."/>
            <person name="Perroud P.-F."/>
            <person name="Lindquist E."/>
            <person name="Kamisugi Y."/>
            <person name="Tanahashi T."/>
            <person name="Sakakibara K."/>
            <person name="Fujita T."/>
            <person name="Oishi K."/>
            <person name="Shin-I T."/>
            <person name="Kuroki Y."/>
            <person name="Toyoda A."/>
            <person name="Suzuki Y."/>
            <person name="Hashimoto A."/>
            <person name="Yamaguchi K."/>
            <person name="Sugano A."/>
            <person name="Kohara Y."/>
            <person name="Fujiyama A."/>
            <person name="Anterola A."/>
            <person name="Aoki S."/>
            <person name="Ashton N."/>
            <person name="Barbazuk W.B."/>
            <person name="Barker E."/>
            <person name="Bennetzen J."/>
            <person name="Bezanilla M."/>
            <person name="Blankenship R."/>
            <person name="Cho S.H."/>
            <person name="Dutcher S."/>
            <person name="Estelle M."/>
            <person name="Fawcett J.A."/>
            <person name="Gundlach H."/>
            <person name="Hanada K."/>
            <person name="Heyl A."/>
            <person name="Hicks K.A."/>
            <person name="Hugh J."/>
            <person name="Lohr M."/>
            <person name="Mayer K."/>
            <person name="Melkozernov A."/>
            <person name="Murata T."/>
            <person name="Nelson D."/>
            <person name="Pils B."/>
            <person name="Prigge M."/>
            <person name="Reiss B."/>
            <person name="Renner T."/>
            <person name="Rombauts S."/>
            <person name="Rushton P."/>
            <person name="Sanderfoot A."/>
            <person name="Schween G."/>
            <person name="Shiu S.-H."/>
            <person name="Stueber K."/>
            <person name="Theodoulou F.L."/>
            <person name="Tu H."/>
            <person name="Van de Peer Y."/>
            <person name="Verrier P.J."/>
            <person name="Waters E."/>
            <person name="Wood A."/>
            <person name="Yang L."/>
            <person name="Cove D."/>
            <person name="Cuming A."/>
            <person name="Hasebe M."/>
            <person name="Lucas S."/>
            <person name="Mishler D.B."/>
            <person name="Reski R."/>
            <person name="Grigoriev I."/>
            <person name="Quatrano R.S."/>
            <person name="Boore J.L."/>
        </authorList>
    </citation>
    <scope>NUCLEOTIDE SEQUENCE [LARGE SCALE GENOMIC DNA]</scope>
    <source>
        <strain evidence="12 13">cv. Gransden 2004</strain>
    </source>
</reference>
<evidence type="ECO:0000313" key="12">
    <source>
        <dbReference type="EnsemblPlants" id="Pp3c5_12280V3.1"/>
    </source>
</evidence>
<dbReference type="Pfam" id="PF23065">
    <property type="entry name" value="PH_SMPa"/>
    <property type="match status" value="1"/>
</dbReference>
<dbReference type="CDD" id="cd21675">
    <property type="entry name" value="SMP_TEX2"/>
    <property type="match status" value="1"/>
</dbReference>
<feature type="compositionally biased region" description="Polar residues" evidence="9">
    <location>
        <begin position="741"/>
        <end position="756"/>
    </location>
</feature>
<organism evidence="12 13">
    <name type="scientific">Physcomitrium patens</name>
    <name type="common">Spreading-leaved earth moss</name>
    <name type="synonym">Physcomitrella patens</name>
    <dbReference type="NCBI Taxonomy" id="3218"/>
    <lineage>
        <taxon>Eukaryota</taxon>
        <taxon>Viridiplantae</taxon>
        <taxon>Streptophyta</taxon>
        <taxon>Embryophyta</taxon>
        <taxon>Bryophyta</taxon>
        <taxon>Bryophytina</taxon>
        <taxon>Bryopsida</taxon>
        <taxon>Funariidae</taxon>
        <taxon>Funariales</taxon>
        <taxon>Funariaceae</taxon>
        <taxon>Physcomitrium</taxon>
    </lineage>
</organism>
<dbReference type="Gramene" id="Pp3c5_12280V3.1">
    <property type="protein sequence ID" value="Pp3c5_12280V3.1"/>
    <property type="gene ID" value="Pp3c5_12280"/>
</dbReference>
<accession>A0A7I4DPP3</accession>
<feature type="compositionally biased region" description="Basic and acidic residues" evidence="9">
    <location>
        <begin position="778"/>
        <end position="788"/>
    </location>
</feature>
<feature type="compositionally biased region" description="Basic and acidic residues" evidence="9">
    <location>
        <begin position="928"/>
        <end position="940"/>
    </location>
</feature>
<feature type="region of interest" description="Disordered" evidence="9">
    <location>
        <begin position="296"/>
        <end position="394"/>
    </location>
</feature>
<keyword evidence="5 10" id="KW-1133">Transmembrane helix</keyword>
<evidence type="ECO:0000256" key="10">
    <source>
        <dbReference type="SAM" id="Phobius"/>
    </source>
</evidence>
<feature type="compositionally biased region" description="Basic and acidic residues" evidence="9">
    <location>
        <begin position="364"/>
        <end position="394"/>
    </location>
</feature>
<keyword evidence="3 10" id="KW-0812">Transmembrane</keyword>
<keyword evidence="4" id="KW-0256">Endoplasmic reticulum</keyword>
<reference evidence="12 13" key="2">
    <citation type="journal article" date="2018" name="Plant J.">
        <title>The Physcomitrella patens chromosome-scale assembly reveals moss genome structure and evolution.</title>
        <authorList>
            <person name="Lang D."/>
            <person name="Ullrich K.K."/>
            <person name="Murat F."/>
            <person name="Fuchs J."/>
            <person name="Jenkins J."/>
            <person name="Haas F.B."/>
            <person name="Piednoel M."/>
            <person name="Gundlach H."/>
            <person name="Van Bel M."/>
            <person name="Meyberg R."/>
            <person name="Vives C."/>
            <person name="Morata J."/>
            <person name="Symeonidi A."/>
            <person name="Hiss M."/>
            <person name="Muchero W."/>
            <person name="Kamisugi Y."/>
            <person name="Saleh O."/>
            <person name="Blanc G."/>
            <person name="Decker E.L."/>
            <person name="van Gessel N."/>
            <person name="Grimwood J."/>
            <person name="Hayes R.D."/>
            <person name="Graham S.W."/>
            <person name="Gunter L.E."/>
            <person name="McDaniel S.F."/>
            <person name="Hoernstein S.N.W."/>
            <person name="Larsson A."/>
            <person name="Li F.W."/>
            <person name="Perroud P.F."/>
            <person name="Phillips J."/>
            <person name="Ranjan P."/>
            <person name="Rokshar D.S."/>
            <person name="Rothfels C.J."/>
            <person name="Schneider L."/>
            <person name="Shu S."/>
            <person name="Stevenson D.W."/>
            <person name="Thummler F."/>
            <person name="Tillich M."/>
            <person name="Villarreal Aguilar J.C."/>
            <person name="Widiez T."/>
            <person name="Wong G.K."/>
            <person name="Wymore A."/>
            <person name="Zhang Y."/>
            <person name="Zimmer A.D."/>
            <person name="Quatrano R.S."/>
            <person name="Mayer K.F.X."/>
            <person name="Goodstein D."/>
            <person name="Casacuberta J.M."/>
            <person name="Vandepoele K."/>
            <person name="Reski R."/>
            <person name="Cuming A.C."/>
            <person name="Tuskan G.A."/>
            <person name="Maumus F."/>
            <person name="Salse J."/>
            <person name="Schmutz J."/>
            <person name="Rensing S.A."/>
        </authorList>
    </citation>
    <scope>NUCLEOTIDE SEQUENCE [LARGE SCALE GENOMIC DNA]</scope>
    <source>
        <strain evidence="12 13">cv. Gransden 2004</strain>
    </source>
</reference>
<dbReference type="EnsemblPlants" id="Pp3c5_12280V3.1">
    <property type="protein sequence ID" value="Pp3c5_12280V3.1"/>
    <property type="gene ID" value="Pp3c5_12280"/>
</dbReference>
<keyword evidence="8 10" id="KW-0472">Membrane</keyword>
<evidence type="ECO:0000256" key="3">
    <source>
        <dbReference type="ARBA" id="ARBA00022692"/>
    </source>
</evidence>
<feature type="region of interest" description="Disordered" evidence="9">
    <location>
        <begin position="697"/>
        <end position="808"/>
    </location>
</feature>
<evidence type="ECO:0000313" key="13">
    <source>
        <dbReference type="Proteomes" id="UP000006727"/>
    </source>
</evidence>
<dbReference type="EMBL" id="ABEU02000005">
    <property type="status" value="NOT_ANNOTATED_CDS"/>
    <property type="molecule type" value="Genomic_DNA"/>
</dbReference>
<dbReference type="RefSeq" id="XP_024375381.1">
    <property type="nucleotide sequence ID" value="XM_024519613.2"/>
</dbReference>
<dbReference type="AlphaFoldDB" id="A0A7I4DPP3"/>
<dbReference type="GO" id="GO:0005789">
    <property type="term" value="C:endoplasmic reticulum membrane"/>
    <property type="evidence" value="ECO:0007669"/>
    <property type="project" value="UniProtKB-SubCell"/>
</dbReference>
<dbReference type="InterPro" id="IPR057080">
    <property type="entry name" value="PH_SMPa"/>
</dbReference>
<feature type="compositionally biased region" description="Polar residues" evidence="9">
    <location>
        <begin position="789"/>
        <end position="800"/>
    </location>
</feature>
<protein>
    <recommendedName>
        <fullName evidence="11">SMP-LTD domain-containing protein</fullName>
    </recommendedName>
</protein>
<gene>
    <name evidence="12" type="primary">LOC112282231</name>
</gene>
<comment type="subcellular location">
    <subcellularLocation>
        <location evidence="1">Endoplasmic reticulum membrane</location>
    </subcellularLocation>
</comment>
<feature type="compositionally biased region" description="Polar residues" evidence="9">
    <location>
        <begin position="323"/>
        <end position="335"/>
    </location>
</feature>
<dbReference type="KEGG" id="ppp:112282231"/>
<evidence type="ECO:0000256" key="2">
    <source>
        <dbReference type="ARBA" id="ARBA00022448"/>
    </source>
</evidence>
<dbReference type="GO" id="GO:0008289">
    <property type="term" value="F:lipid binding"/>
    <property type="evidence" value="ECO:0000318"/>
    <property type="project" value="GO_Central"/>
</dbReference>
<feature type="compositionally biased region" description="Polar residues" evidence="9">
    <location>
        <begin position="352"/>
        <end position="363"/>
    </location>
</feature>
<evidence type="ECO:0000256" key="7">
    <source>
        <dbReference type="ARBA" id="ARBA00023121"/>
    </source>
</evidence>
<dbReference type="Gramene" id="Pp3c5_12280V3.2">
    <property type="protein sequence ID" value="Pp3c5_12280V3.2"/>
    <property type="gene ID" value="Pp3c5_12280"/>
</dbReference>
<name>A0A7I4DPP3_PHYPA</name>
<dbReference type="FunCoup" id="A0A7I4DPP3">
    <property type="interactions" value="1841"/>
</dbReference>
<evidence type="ECO:0000256" key="5">
    <source>
        <dbReference type="ARBA" id="ARBA00022989"/>
    </source>
</evidence>
<dbReference type="RefSeq" id="XP_024375382.1">
    <property type="nucleotide sequence ID" value="XM_024519614.2"/>
</dbReference>
<dbReference type="GeneID" id="112282231"/>
<keyword evidence="13" id="KW-1185">Reference proteome</keyword>
<proteinExistence type="predicted"/>
<evidence type="ECO:0000256" key="9">
    <source>
        <dbReference type="SAM" id="MobiDB-lite"/>
    </source>
</evidence>
<feature type="compositionally biased region" description="Basic and acidic residues" evidence="9">
    <location>
        <begin position="311"/>
        <end position="322"/>
    </location>
</feature>
<feature type="domain" description="SMP-LTD" evidence="11">
    <location>
        <begin position="399"/>
        <end position="667"/>
    </location>
</feature>
<evidence type="ECO:0000256" key="1">
    <source>
        <dbReference type="ARBA" id="ARBA00004586"/>
    </source>
</evidence>
<reference evidence="12" key="3">
    <citation type="submission" date="2020-12" db="UniProtKB">
        <authorList>
            <consortium name="EnsemblPlants"/>
        </authorList>
    </citation>
    <scope>IDENTIFICATION</scope>
</reference>
<dbReference type="PANTHER" id="PTHR13466:SF0">
    <property type="entry name" value="SMP-LTD DOMAIN-CONTAINING PROTEIN"/>
    <property type="match status" value="1"/>
</dbReference>
<dbReference type="GO" id="GO:0006869">
    <property type="term" value="P:lipid transport"/>
    <property type="evidence" value="ECO:0007669"/>
    <property type="project" value="UniProtKB-KW"/>
</dbReference>
<evidence type="ECO:0000256" key="6">
    <source>
        <dbReference type="ARBA" id="ARBA00023055"/>
    </source>
</evidence>
<keyword evidence="2" id="KW-0813">Transport</keyword>
<evidence type="ECO:0000259" key="11">
    <source>
        <dbReference type="PROSITE" id="PS51847"/>
    </source>
</evidence>